<feature type="transmembrane region" description="Helical" evidence="1">
    <location>
        <begin position="288"/>
        <end position="308"/>
    </location>
</feature>
<feature type="transmembrane region" description="Helical" evidence="1">
    <location>
        <begin position="163"/>
        <end position="182"/>
    </location>
</feature>
<dbReference type="Pfam" id="PF13347">
    <property type="entry name" value="MFS_2"/>
    <property type="match status" value="1"/>
</dbReference>
<comment type="caution">
    <text evidence="2">The sequence shown here is derived from an EMBL/GenBank/DDBJ whole genome shotgun (WGS) entry which is preliminary data.</text>
</comment>
<sequence>MKHKTNNPDRIGFKDCLGTTSLSTISAMSGVLMSTLFMQYMTDYAGLGAMGATLATTLLFAARIVDAVDDPIQGFIMDSGKKTRVGKYKPFFLISIIMTCIGCIFLYALPESFAANPVLVVIWVVFFYLVYDIGSSFYKDNLLFRTMSNDVNERTKLVIGPRVWTMLMGVLVSMFTVFLVMINNKIGNYHDSFAILVTIMVGIATILSLIGWFMVKERHVVENQPGDKVKISDFFELFRTNKPMVIFYLKGIFAGFIWTLVFATPTYYIKWGYCTDLTTGVPDMGLFAIYSGISGMMALVPLLFGAILGRPLLKYAFKNNPIRMTCSLLIMQAIGGGILFAAQLAGVLRNSPTLFFVCMFIIAVGVGTDFVPQSVVEMEIMDYNIYKTGKDRSALTMVLGGFIMKAQNAFSAAIVGAILIAIGYQVDSVTSEYVGELSDIPAMLNWFIVIMGLVPAVLGVISALILRKYPIHQKERQEIRAFLDQKGAGNAQN</sequence>
<dbReference type="Proteomes" id="UP000823912">
    <property type="component" value="Unassembled WGS sequence"/>
</dbReference>
<dbReference type="Gene3D" id="1.20.1250.20">
    <property type="entry name" value="MFS general substrate transporter like domains"/>
    <property type="match status" value="1"/>
</dbReference>
<evidence type="ECO:0000313" key="2">
    <source>
        <dbReference type="EMBL" id="HIR70670.1"/>
    </source>
</evidence>
<evidence type="ECO:0000313" key="3">
    <source>
        <dbReference type="Proteomes" id="UP000823912"/>
    </source>
</evidence>
<dbReference type="InterPro" id="IPR039672">
    <property type="entry name" value="MFS_2"/>
</dbReference>
<feature type="transmembrane region" description="Helical" evidence="1">
    <location>
        <begin position="247"/>
        <end position="268"/>
    </location>
</feature>
<feature type="transmembrane region" description="Helical" evidence="1">
    <location>
        <begin position="114"/>
        <end position="131"/>
    </location>
</feature>
<reference evidence="2" key="1">
    <citation type="submission" date="2020-10" db="EMBL/GenBank/DDBJ databases">
        <authorList>
            <person name="Gilroy R."/>
        </authorList>
    </citation>
    <scope>NUCLEOTIDE SEQUENCE</scope>
    <source>
        <strain evidence="2">ChiSjej5B23-6657</strain>
    </source>
</reference>
<feature type="transmembrane region" description="Helical" evidence="1">
    <location>
        <begin position="194"/>
        <end position="215"/>
    </location>
</feature>
<feature type="transmembrane region" description="Helical" evidence="1">
    <location>
        <begin position="88"/>
        <end position="108"/>
    </location>
</feature>
<name>A0A9D1JAP0_9FIRM</name>
<feature type="transmembrane region" description="Helical" evidence="1">
    <location>
        <begin position="21"/>
        <end position="41"/>
    </location>
</feature>
<feature type="transmembrane region" description="Helical" evidence="1">
    <location>
        <begin position="354"/>
        <end position="376"/>
    </location>
</feature>
<dbReference type="SUPFAM" id="SSF103473">
    <property type="entry name" value="MFS general substrate transporter"/>
    <property type="match status" value="1"/>
</dbReference>
<gene>
    <name evidence="2" type="ORF">IAA55_05260</name>
</gene>
<feature type="transmembrane region" description="Helical" evidence="1">
    <location>
        <begin position="397"/>
        <end position="424"/>
    </location>
</feature>
<accession>A0A9D1JAP0</accession>
<feature type="transmembrane region" description="Helical" evidence="1">
    <location>
        <begin position="328"/>
        <end position="348"/>
    </location>
</feature>
<dbReference type="GO" id="GO:0008643">
    <property type="term" value="P:carbohydrate transport"/>
    <property type="evidence" value="ECO:0007669"/>
    <property type="project" value="InterPro"/>
</dbReference>
<dbReference type="GO" id="GO:0005886">
    <property type="term" value="C:plasma membrane"/>
    <property type="evidence" value="ECO:0007669"/>
    <property type="project" value="TreeGrafter"/>
</dbReference>
<proteinExistence type="predicted"/>
<dbReference type="PANTHER" id="PTHR11328">
    <property type="entry name" value="MAJOR FACILITATOR SUPERFAMILY DOMAIN-CONTAINING PROTEIN"/>
    <property type="match status" value="1"/>
</dbReference>
<dbReference type="AlphaFoldDB" id="A0A9D1JAP0"/>
<keyword evidence="1" id="KW-1133">Transmembrane helix</keyword>
<reference evidence="2" key="2">
    <citation type="journal article" date="2021" name="PeerJ">
        <title>Extensive microbial diversity within the chicken gut microbiome revealed by metagenomics and culture.</title>
        <authorList>
            <person name="Gilroy R."/>
            <person name="Ravi A."/>
            <person name="Getino M."/>
            <person name="Pursley I."/>
            <person name="Horton D.L."/>
            <person name="Alikhan N.F."/>
            <person name="Baker D."/>
            <person name="Gharbi K."/>
            <person name="Hall N."/>
            <person name="Watson M."/>
            <person name="Adriaenssens E.M."/>
            <person name="Foster-Nyarko E."/>
            <person name="Jarju S."/>
            <person name="Secka A."/>
            <person name="Antonio M."/>
            <person name="Oren A."/>
            <person name="Chaudhuri R.R."/>
            <person name="La Ragione R."/>
            <person name="Hildebrand F."/>
            <person name="Pallen M.J."/>
        </authorList>
    </citation>
    <scope>NUCLEOTIDE SEQUENCE</scope>
    <source>
        <strain evidence="2">ChiSjej5B23-6657</strain>
    </source>
</reference>
<dbReference type="PANTHER" id="PTHR11328:SF28">
    <property type="entry name" value="MAJOR FACILITATOR SUPERFAMILY DOMAIN-CONTAINING PROTEIN 12"/>
    <property type="match status" value="1"/>
</dbReference>
<feature type="transmembrane region" description="Helical" evidence="1">
    <location>
        <begin position="47"/>
        <end position="68"/>
    </location>
</feature>
<protein>
    <submittedName>
        <fullName evidence="2">MFS transporter</fullName>
    </submittedName>
</protein>
<dbReference type="InterPro" id="IPR036259">
    <property type="entry name" value="MFS_trans_sf"/>
</dbReference>
<keyword evidence="1" id="KW-0472">Membrane</keyword>
<dbReference type="EMBL" id="DVHM01000083">
    <property type="protein sequence ID" value="HIR70670.1"/>
    <property type="molecule type" value="Genomic_DNA"/>
</dbReference>
<dbReference type="GO" id="GO:0015293">
    <property type="term" value="F:symporter activity"/>
    <property type="evidence" value="ECO:0007669"/>
    <property type="project" value="InterPro"/>
</dbReference>
<evidence type="ECO:0000256" key="1">
    <source>
        <dbReference type="SAM" id="Phobius"/>
    </source>
</evidence>
<organism evidence="2 3">
    <name type="scientific">Candidatus Pullilachnospira gallistercoris</name>
    <dbReference type="NCBI Taxonomy" id="2840911"/>
    <lineage>
        <taxon>Bacteria</taxon>
        <taxon>Bacillati</taxon>
        <taxon>Bacillota</taxon>
        <taxon>Clostridia</taxon>
        <taxon>Lachnospirales</taxon>
        <taxon>Lachnospiraceae</taxon>
        <taxon>Lachnospiraceae incertae sedis</taxon>
        <taxon>Candidatus Pullilachnospira</taxon>
    </lineage>
</organism>
<keyword evidence="1" id="KW-0812">Transmembrane</keyword>
<feature type="transmembrane region" description="Helical" evidence="1">
    <location>
        <begin position="444"/>
        <end position="466"/>
    </location>
</feature>